<accession>A0A5J9WQ15</accession>
<organism evidence="1 2">
    <name type="scientific">Eragrostis curvula</name>
    <name type="common">weeping love grass</name>
    <dbReference type="NCBI Taxonomy" id="38414"/>
    <lineage>
        <taxon>Eukaryota</taxon>
        <taxon>Viridiplantae</taxon>
        <taxon>Streptophyta</taxon>
        <taxon>Embryophyta</taxon>
        <taxon>Tracheophyta</taxon>
        <taxon>Spermatophyta</taxon>
        <taxon>Magnoliopsida</taxon>
        <taxon>Liliopsida</taxon>
        <taxon>Poales</taxon>
        <taxon>Poaceae</taxon>
        <taxon>PACMAD clade</taxon>
        <taxon>Chloridoideae</taxon>
        <taxon>Eragrostideae</taxon>
        <taxon>Eragrostidinae</taxon>
        <taxon>Eragrostis</taxon>
    </lineage>
</organism>
<dbReference type="EMBL" id="RWGY01000002">
    <property type="protein sequence ID" value="TVU50259.1"/>
    <property type="molecule type" value="Genomic_DNA"/>
</dbReference>
<protein>
    <submittedName>
        <fullName evidence="1">Uncharacterized protein</fullName>
    </submittedName>
</protein>
<reference evidence="1 2" key="1">
    <citation type="journal article" date="2019" name="Sci. Rep.">
        <title>A high-quality genome of Eragrostis curvula grass provides insights into Poaceae evolution and supports new strategies to enhance forage quality.</title>
        <authorList>
            <person name="Carballo J."/>
            <person name="Santos B.A.C.M."/>
            <person name="Zappacosta D."/>
            <person name="Garbus I."/>
            <person name="Selva J.P."/>
            <person name="Gallo C.A."/>
            <person name="Diaz A."/>
            <person name="Albertini E."/>
            <person name="Caccamo M."/>
            <person name="Echenique V."/>
        </authorList>
    </citation>
    <scope>NUCLEOTIDE SEQUENCE [LARGE SCALE GENOMIC DNA]</scope>
    <source>
        <strain evidence="2">cv. Victoria</strain>
        <tissue evidence="1">Leaf</tissue>
    </source>
</reference>
<keyword evidence="2" id="KW-1185">Reference proteome</keyword>
<comment type="caution">
    <text evidence="1">The sequence shown here is derived from an EMBL/GenBank/DDBJ whole genome shotgun (WGS) entry which is preliminary data.</text>
</comment>
<gene>
    <name evidence="1" type="ORF">EJB05_01625</name>
</gene>
<proteinExistence type="predicted"/>
<evidence type="ECO:0000313" key="2">
    <source>
        <dbReference type="Proteomes" id="UP000324897"/>
    </source>
</evidence>
<dbReference type="Proteomes" id="UP000324897">
    <property type="component" value="Chromosome 6"/>
</dbReference>
<dbReference type="Gramene" id="TVU50259">
    <property type="protein sequence ID" value="TVU50259"/>
    <property type="gene ID" value="EJB05_01625"/>
</dbReference>
<dbReference type="AlphaFoldDB" id="A0A5J9WQ15"/>
<evidence type="ECO:0000313" key="1">
    <source>
        <dbReference type="EMBL" id="TVU50259.1"/>
    </source>
</evidence>
<sequence>MGNSLAVRIVDCHRVCFGDNDVRGRDDPCFDLGGLNHVMTIQESDILVKKSRDANILPHTIICLHSLAT</sequence>
<name>A0A5J9WQ15_9POAL</name>
<feature type="non-terminal residue" evidence="1">
    <location>
        <position position="1"/>
    </location>
</feature>